<comment type="caution">
    <text evidence="3">The sequence shown here is derived from an EMBL/GenBank/DDBJ whole genome shotgun (WGS) entry which is preliminary data.</text>
</comment>
<keyword evidence="2" id="KW-0812">Transmembrane</keyword>
<accession>A0A7W4Y953</accession>
<sequence length="384" mass="38263">MGPLVALCDAAAGAAGSAASGASSYVLGGLGEAFIDAAAEVGVGALSALDSMTPIDLSVSWLRDNVAVITTITLPVLVLFFALQVTTSVLRREPGGLVRAVAGVMKATLGAVLALGVTQLALTAVDALCRYIAASAGTTVTAAAGRFFQLSKPMLAASPALAILFGLAMLVGFLLLWGVLLFRKAALILIAVFAPIAFAGAVWDSTRVWTRRWIEIVAALVFSKLVIVIVFVVGASAFSGVGLDPGSSVPQPAPTGLAAVSDLLIGLLLLSIAVFAPWLTWRFVHWSGMEAAAVMNSAVAAGPITRGARSVGIRSGGVAQRAATTMLLGVVSGPAGAGKAAMSGKAAAASRSAAPVIRPVASSAPSGSARAAGSTTTASGGEGR</sequence>
<evidence type="ECO:0000313" key="3">
    <source>
        <dbReference type="EMBL" id="MBB2921295.1"/>
    </source>
</evidence>
<reference evidence="3 4" key="1">
    <citation type="submission" date="2020-08" db="EMBL/GenBank/DDBJ databases">
        <title>The Agave Microbiome: Exploring the role of microbial communities in plant adaptations to desert environments.</title>
        <authorList>
            <person name="Partida-Martinez L.P."/>
        </authorList>
    </citation>
    <scope>NUCLEOTIDE SEQUENCE [LARGE SCALE GENOMIC DNA]</scope>
    <source>
        <strain evidence="3 4">RAS26</strain>
    </source>
</reference>
<gene>
    <name evidence="3" type="ORF">FHR80_000189</name>
</gene>
<keyword evidence="2" id="KW-0472">Membrane</keyword>
<feature type="transmembrane region" description="Helical" evidence="2">
    <location>
        <begin position="66"/>
        <end position="85"/>
    </location>
</feature>
<evidence type="ECO:0008006" key="5">
    <source>
        <dbReference type="Google" id="ProtNLM"/>
    </source>
</evidence>
<protein>
    <recommendedName>
        <fullName evidence="5">Conjugal transfer protein TrbL</fullName>
    </recommendedName>
</protein>
<dbReference type="AlphaFoldDB" id="A0A7W4Y953"/>
<evidence type="ECO:0000313" key="4">
    <source>
        <dbReference type="Proteomes" id="UP000518206"/>
    </source>
</evidence>
<evidence type="ECO:0000256" key="2">
    <source>
        <dbReference type="SAM" id="Phobius"/>
    </source>
</evidence>
<organism evidence="3 4">
    <name type="scientific">Cellulomonas cellasea</name>
    <dbReference type="NCBI Taxonomy" id="43670"/>
    <lineage>
        <taxon>Bacteria</taxon>
        <taxon>Bacillati</taxon>
        <taxon>Actinomycetota</taxon>
        <taxon>Actinomycetes</taxon>
        <taxon>Micrococcales</taxon>
        <taxon>Cellulomonadaceae</taxon>
        <taxon>Cellulomonas</taxon>
    </lineage>
</organism>
<feature type="transmembrane region" description="Helical" evidence="2">
    <location>
        <begin position="97"/>
        <end position="122"/>
    </location>
</feature>
<reference evidence="3 4" key="2">
    <citation type="submission" date="2020-08" db="EMBL/GenBank/DDBJ databases">
        <authorList>
            <person name="Partida-Martinez L."/>
            <person name="Huntemann M."/>
            <person name="Clum A."/>
            <person name="Wang J."/>
            <person name="Palaniappan K."/>
            <person name="Ritter S."/>
            <person name="Chen I.-M."/>
            <person name="Stamatis D."/>
            <person name="Reddy T."/>
            <person name="O'Malley R."/>
            <person name="Daum C."/>
            <person name="Shapiro N."/>
            <person name="Ivanova N."/>
            <person name="Kyrpides N."/>
            <person name="Woyke T."/>
        </authorList>
    </citation>
    <scope>NUCLEOTIDE SEQUENCE [LARGE SCALE GENOMIC DNA]</scope>
    <source>
        <strain evidence="3 4">RAS26</strain>
    </source>
</reference>
<feature type="region of interest" description="Disordered" evidence="1">
    <location>
        <begin position="351"/>
        <end position="384"/>
    </location>
</feature>
<proteinExistence type="predicted"/>
<feature type="transmembrane region" description="Helical" evidence="2">
    <location>
        <begin position="258"/>
        <end position="279"/>
    </location>
</feature>
<feature type="transmembrane region" description="Helical" evidence="2">
    <location>
        <begin position="128"/>
        <end position="148"/>
    </location>
</feature>
<feature type="transmembrane region" description="Helical" evidence="2">
    <location>
        <begin position="186"/>
        <end position="204"/>
    </location>
</feature>
<keyword evidence="2" id="KW-1133">Transmembrane helix</keyword>
<dbReference type="EMBL" id="JACHVX010000001">
    <property type="protein sequence ID" value="MBB2921295.1"/>
    <property type="molecule type" value="Genomic_DNA"/>
</dbReference>
<evidence type="ECO:0000256" key="1">
    <source>
        <dbReference type="SAM" id="MobiDB-lite"/>
    </source>
</evidence>
<feature type="transmembrane region" description="Helical" evidence="2">
    <location>
        <begin position="160"/>
        <end position="180"/>
    </location>
</feature>
<dbReference type="RefSeq" id="WP_183294337.1">
    <property type="nucleotide sequence ID" value="NZ_JACHVX010000001.1"/>
</dbReference>
<dbReference type="Proteomes" id="UP000518206">
    <property type="component" value="Unassembled WGS sequence"/>
</dbReference>
<name>A0A7W4Y953_9CELL</name>
<feature type="transmembrane region" description="Helical" evidence="2">
    <location>
        <begin position="216"/>
        <end position="238"/>
    </location>
</feature>